<dbReference type="CDD" id="cd00158">
    <property type="entry name" value="RHOD"/>
    <property type="match status" value="1"/>
</dbReference>
<dbReference type="SMART" id="SM00450">
    <property type="entry name" value="RHOD"/>
    <property type="match status" value="1"/>
</dbReference>
<reference evidence="4" key="2">
    <citation type="submission" date="2015-08" db="EMBL/GenBank/DDBJ databases">
        <title>Complete DNA Sequence of Pseudomonas syringae pv. actinidiae, the Causal Agent of Kiwifruit Canker Disease.</title>
        <authorList>
            <person name="Rikkerink E.H.A."/>
            <person name="Fineran P.C."/>
        </authorList>
    </citation>
    <scope>NUCLEOTIDE SEQUENCE</scope>
    <source>
        <strain evidence="4">SkMP5</strain>
    </source>
</reference>
<dbReference type="EMBL" id="DF970195">
    <property type="protein sequence ID" value="GAP66238.1"/>
    <property type="molecule type" value="Genomic_DNA"/>
</dbReference>
<dbReference type="InterPro" id="IPR001307">
    <property type="entry name" value="Thiosulphate_STrfase_CS"/>
</dbReference>
<organism evidence="4">
    <name type="scientific">Mizugakiibacter sediminis</name>
    <dbReference type="NCBI Taxonomy" id="1475481"/>
    <lineage>
        <taxon>Bacteria</taxon>
        <taxon>Pseudomonadati</taxon>
        <taxon>Pseudomonadota</taxon>
        <taxon>Gammaproteobacteria</taxon>
        <taxon>Lysobacterales</taxon>
        <taxon>Rhodanobacteraceae</taxon>
        <taxon>Mizugakiibacter</taxon>
    </lineage>
</organism>
<proteinExistence type="predicted"/>
<accession>A0A0K8QN01</accession>
<keyword evidence="1" id="KW-0732">Signal</keyword>
<sequence length="132" mass="13992">MRIRTVAAALAAALSAVAAFAGEPPLAPQALAGMQSAHMAPRVVDVRTAEEYRDGHIPGALNVPYDQIAARADALDVARDAPVVVYCRTGKRAAIAQHTLEGLGYTHVRLLDGSFQAWQAARLPVVREAPSR</sequence>
<dbReference type="Gene3D" id="3.40.250.10">
    <property type="entry name" value="Rhodanese-like domain"/>
    <property type="match status" value="1"/>
</dbReference>
<feature type="domain" description="Rhodanese" evidence="2">
    <location>
        <begin position="37"/>
        <end position="127"/>
    </location>
</feature>
<evidence type="ECO:0000313" key="3">
    <source>
        <dbReference type="EMBL" id="GAN45708.1"/>
    </source>
</evidence>
<dbReference type="HOGENOM" id="CLU_089574_1_5_6"/>
<evidence type="ECO:0000259" key="2">
    <source>
        <dbReference type="PROSITE" id="PS50206"/>
    </source>
</evidence>
<dbReference type="PROSITE" id="PS00380">
    <property type="entry name" value="RHODANESE_1"/>
    <property type="match status" value="1"/>
</dbReference>
<dbReference type="PROSITE" id="PS50206">
    <property type="entry name" value="RHODANESE_3"/>
    <property type="match status" value="1"/>
</dbReference>
<dbReference type="GO" id="GO:0004792">
    <property type="term" value="F:thiosulfate-cyanide sulfurtransferase activity"/>
    <property type="evidence" value="ECO:0007669"/>
    <property type="project" value="InterPro"/>
</dbReference>
<dbReference type="InterPro" id="IPR036873">
    <property type="entry name" value="Rhodanese-like_dom_sf"/>
</dbReference>
<dbReference type="STRING" id="1475481.GCA_000953855_01571"/>
<keyword evidence="5" id="KW-1185">Reference proteome</keyword>
<name>A0A0K8QN01_9GAMM</name>
<protein>
    <submittedName>
        <fullName evidence="4">Phage shock protein E</fullName>
    </submittedName>
    <submittedName>
        <fullName evidence="3">Phage-shock protein</fullName>
    </submittedName>
</protein>
<gene>
    <name evidence="3" type="ORF">MBSD_2259</name>
    <name evidence="4" type="ORF">MBSD_n1542</name>
</gene>
<dbReference type="InterPro" id="IPR001763">
    <property type="entry name" value="Rhodanese-like_dom"/>
</dbReference>
<evidence type="ECO:0000313" key="4">
    <source>
        <dbReference type="EMBL" id="GAP66238.1"/>
    </source>
</evidence>
<feature type="chain" id="PRO_5007414608" evidence="1">
    <location>
        <begin position="22"/>
        <end position="132"/>
    </location>
</feature>
<reference evidence="3" key="1">
    <citation type="submission" date="2015-03" db="EMBL/GenBank/DDBJ databases">
        <title>Draft genome sequence of Mizugakiibacter sediminis skMP5.</title>
        <authorList>
            <person name="Watanabe T."/>
            <person name="Kojima H."/>
            <person name="Fukui M."/>
        </authorList>
    </citation>
    <scope>NUCLEOTIDE SEQUENCE</scope>
    <source>
        <strain evidence="3">SkMP5</strain>
    </source>
</reference>
<dbReference type="InterPro" id="IPR052367">
    <property type="entry name" value="Thiosulfate_ST/Rhodanese-like"/>
</dbReference>
<dbReference type="RefSeq" id="WP_062536733.1">
    <property type="nucleotide sequence ID" value="NZ_DF970195.1"/>
</dbReference>
<dbReference type="SUPFAM" id="SSF52821">
    <property type="entry name" value="Rhodanese/Cell cycle control phosphatase"/>
    <property type="match status" value="1"/>
</dbReference>
<dbReference type="Pfam" id="PF00581">
    <property type="entry name" value="Rhodanese"/>
    <property type="match status" value="1"/>
</dbReference>
<evidence type="ECO:0000313" key="5">
    <source>
        <dbReference type="Proteomes" id="UP000253740"/>
    </source>
</evidence>
<dbReference type="Proteomes" id="UP000253740">
    <property type="component" value="Unassembled WGS sequence"/>
</dbReference>
<feature type="signal peptide" evidence="1">
    <location>
        <begin position="1"/>
        <end position="21"/>
    </location>
</feature>
<dbReference type="PANTHER" id="PTHR45431:SF3">
    <property type="entry name" value="RHODANESE-LIKE DOMAIN-CONTAINING PROTEIN 15, CHLOROPLASTIC"/>
    <property type="match status" value="1"/>
</dbReference>
<dbReference type="EMBL" id="DF952382">
    <property type="protein sequence ID" value="GAN45708.1"/>
    <property type="molecule type" value="Genomic_DNA"/>
</dbReference>
<evidence type="ECO:0000256" key="1">
    <source>
        <dbReference type="SAM" id="SignalP"/>
    </source>
</evidence>
<dbReference type="AlphaFoldDB" id="A0A0K8QN01"/>
<dbReference type="PANTHER" id="PTHR45431">
    <property type="entry name" value="RHODANESE-LIKE DOMAIN-CONTAINING PROTEIN 15, CHLOROPLASTIC"/>
    <property type="match status" value="1"/>
</dbReference>
<dbReference type="OrthoDB" id="9814704at2"/>